<feature type="domain" description="DUF3417" evidence="12">
    <location>
        <begin position="16"/>
        <end position="125"/>
    </location>
</feature>
<evidence type="ECO:0000259" key="12">
    <source>
        <dbReference type="Pfam" id="PF11897"/>
    </source>
</evidence>
<evidence type="ECO:0000256" key="11">
    <source>
        <dbReference type="PIRSR" id="PIRSR000460-1"/>
    </source>
</evidence>
<dbReference type="PANTHER" id="PTHR42655">
    <property type="entry name" value="GLYCOGEN PHOSPHORYLASE"/>
    <property type="match status" value="1"/>
</dbReference>
<evidence type="ECO:0000256" key="3">
    <source>
        <dbReference type="ARBA" id="ARBA00006047"/>
    </source>
</evidence>
<dbReference type="FunCoup" id="E8N0Z3">
    <property type="interactions" value="281"/>
</dbReference>
<comment type="catalytic activity">
    <reaction evidence="1">
        <text>[(1-&gt;4)-alpha-D-glucosyl](n) + phosphate = [(1-&gt;4)-alpha-D-glucosyl](n-1) + alpha-D-glucose 1-phosphate</text>
        <dbReference type="Rhea" id="RHEA:41732"/>
        <dbReference type="Rhea" id="RHEA-COMP:9584"/>
        <dbReference type="Rhea" id="RHEA-COMP:9586"/>
        <dbReference type="ChEBI" id="CHEBI:15444"/>
        <dbReference type="ChEBI" id="CHEBI:43474"/>
        <dbReference type="ChEBI" id="CHEBI:58601"/>
        <dbReference type="EC" id="2.4.1.1"/>
    </reaction>
</comment>
<dbReference type="STRING" id="926569.ANT_05040"/>
<dbReference type="InterPro" id="IPR024517">
    <property type="entry name" value="Glycogen_phosphorylase_DUF3417"/>
</dbReference>
<keyword evidence="6 13" id="KW-0328">Glycosyltransferase</keyword>
<dbReference type="eggNOG" id="COG0058">
    <property type="taxonomic scope" value="Bacteria"/>
</dbReference>
<gene>
    <name evidence="13" type="primary">glgP</name>
    <name evidence="13" type="ordered locus">ANT_05040</name>
</gene>
<evidence type="ECO:0000256" key="6">
    <source>
        <dbReference type="ARBA" id="ARBA00022676"/>
    </source>
</evidence>
<dbReference type="InterPro" id="IPR011834">
    <property type="entry name" value="Agluc_phsphrylas"/>
</dbReference>
<evidence type="ECO:0000256" key="4">
    <source>
        <dbReference type="ARBA" id="ARBA00012591"/>
    </source>
</evidence>
<evidence type="ECO:0000313" key="14">
    <source>
        <dbReference type="Proteomes" id="UP000008922"/>
    </source>
</evidence>
<keyword evidence="9" id="KW-0119">Carbohydrate metabolism</keyword>
<organism evidence="13 14">
    <name type="scientific">Anaerolinea thermophila (strain DSM 14523 / JCM 11388 / NBRC 100420 / UNI-1)</name>
    <dbReference type="NCBI Taxonomy" id="926569"/>
    <lineage>
        <taxon>Bacteria</taxon>
        <taxon>Bacillati</taxon>
        <taxon>Chloroflexota</taxon>
        <taxon>Anaerolineae</taxon>
        <taxon>Anaerolineales</taxon>
        <taxon>Anaerolineaceae</taxon>
        <taxon>Anaerolinea</taxon>
    </lineage>
</organism>
<dbReference type="HOGENOM" id="CLU_015112_0_0_0"/>
<dbReference type="EC" id="2.4.1.1" evidence="4"/>
<dbReference type="EMBL" id="AP012029">
    <property type="protein sequence ID" value="BAJ62538.1"/>
    <property type="molecule type" value="Genomic_DNA"/>
</dbReference>
<evidence type="ECO:0000313" key="13">
    <source>
        <dbReference type="EMBL" id="BAJ62538.1"/>
    </source>
</evidence>
<dbReference type="AlphaFoldDB" id="E8N0Z3"/>
<dbReference type="Pfam" id="PF11897">
    <property type="entry name" value="DUF3417"/>
    <property type="match status" value="1"/>
</dbReference>
<dbReference type="Gene3D" id="3.40.50.2000">
    <property type="entry name" value="Glycogen Phosphorylase B"/>
    <property type="match status" value="3"/>
</dbReference>
<dbReference type="GO" id="GO:0008184">
    <property type="term" value="F:glycogen phosphorylase activity"/>
    <property type="evidence" value="ECO:0007669"/>
    <property type="project" value="InterPro"/>
</dbReference>
<dbReference type="KEGG" id="atm:ANT_05040"/>
<keyword evidence="5" id="KW-0021">Allosteric enzyme</keyword>
<dbReference type="PIRSF" id="PIRSF000460">
    <property type="entry name" value="Pprylas_GlgP"/>
    <property type="match status" value="1"/>
</dbReference>
<evidence type="ECO:0000256" key="5">
    <source>
        <dbReference type="ARBA" id="ARBA00022533"/>
    </source>
</evidence>
<dbReference type="InParanoid" id="E8N0Z3"/>
<evidence type="ECO:0000256" key="7">
    <source>
        <dbReference type="ARBA" id="ARBA00022679"/>
    </source>
</evidence>
<evidence type="ECO:0000256" key="8">
    <source>
        <dbReference type="ARBA" id="ARBA00022898"/>
    </source>
</evidence>
<comment type="similarity">
    <text evidence="3">Belongs to the glycogen phosphorylase family.</text>
</comment>
<dbReference type="GO" id="GO:0005975">
    <property type="term" value="P:carbohydrate metabolic process"/>
    <property type="evidence" value="ECO:0007669"/>
    <property type="project" value="InterPro"/>
</dbReference>
<keyword evidence="14" id="KW-1185">Reference proteome</keyword>
<protein>
    <recommendedName>
        <fullName evidence="4">glycogen phosphorylase</fullName>
        <ecNumber evidence="4">2.4.1.1</ecNumber>
    </recommendedName>
</protein>
<dbReference type="InterPro" id="IPR052182">
    <property type="entry name" value="Glycogen/Maltodextrin_Phosph"/>
</dbReference>
<accession>E8N0Z3</accession>
<proteinExistence type="inferred from homology"/>
<dbReference type="InterPro" id="IPR035090">
    <property type="entry name" value="Pyridoxal_P_attach_site"/>
</dbReference>
<dbReference type="NCBIfam" id="TIGR02094">
    <property type="entry name" value="more_P_ylases"/>
    <property type="match status" value="1"/>
</dbReference>
<dbReference type="Pfam" id="PF00343">
    <property type="entry name" value="Phosphorylase"/>
    <property type="match status" value="1"/>
</dbReference>
<dbReference type="Proteomes" id="UP000008922">
    <property type="component" value="Chromosome"/>
</dbReference>
<evidence type="ECO:0000256" key="1">
    <source>
        <dbReference type="ARBA" id="ARBA00001275"/>
    </source>
</evidence>
<dbReference type="SUPFAM" id="SSF53756">
    <property type="entry name" value="UDP-Glycosyltransferase/glycogen phosphorylase"/>
    <property type="match status" value="1"/>
</dbReference>
<reference evidence="13 14" key="1">
    <citation type="submission" date="2010-12" db="EMBL/GenBank/DDBJ databases">
        <title>Whole genome sequence of Anaerolinea thermophila UNI-1.</title>
        <authorList>
            <person name="Narita-Yamada S."/>
            <person name="Kishi E."/>
            <person name="Watanabe Y."/>
            <person name="Takasaki K."/>
            <person name="Ankai A."/>
            <person name="Oguchi A."/>
            <person name="Fukui S."/>
            <person name="Takahashi M."/>
            <person name="Yashiro I."/>
            <person name="Hosoyama A."/>
            <person name="Sekiguchi Y."/>
            <person name="Hanada S."/>
            <person name="Fujita N."/>
        </authorList>
    </citation>
    <scope>NUCLEOTIDE SEQUENCE [LARGE SCALE GENOMIC DNA]</scope>
    <source>
        <strain evidence="14">DSM 14523 / JCM 11388 / NBRC 100420 / UNI-1</strain>
    </source>
</reference>
<evidence type="ECO:0000256" key="2">
    <source>
        <dbReference type="ARBA" id="ARBA00001933"/>
    </source>
</evidence>
<evidence type="ECO:0000256" key="9">
    <source>
        <dbReference type="ARBA" id="ARBA00023277"/>
    </source>
</evidence>
<comment type="cofactor">
    <cofactor evidence="2">
        <name>pyridoxal 5'-phosphate</name>
        <dbReference type="ChEBI" id="CHEBI:597326"/>
    </cofactor>
</comment>
<keyword evidence="7 13" id="KW-0808">Transferase</keyword>
<dbReference type="PROSITE" id="PS00102">
    <property type="entry name" value="PHOSPHORYLASE"/>
    <property type="match status" value="1"/>
</dbReference>
<comment type="function">
    <text evidence="10">Phosphorylase is an important allosteric enzyme in carbohydrate metabolism. Enzymes from different sources differ in their regulatory mechanisms and in their natural substrates. However, all known phosphorylases share catalytic and structural properties.</text>
</comment>
<feature type="modified residue" description="N6-(pyridoxal phosphate)lysine" evidence="11">
    <location>
        <position position="609"/>
    </location>
</feature>
<dbReference type="GO" id="GO:0030170">
    <property type="term" value="F:pyridoxal phosphate binding"/>
    <property type="evidence" value="ECO:0007669"/>
    <property type="project" value="InterPro"/>
</dbReference>
<dbReference type="InterPro" id="IPR000811">
    <property type="entry name" value="Glyco_trans_35"/>
</dbReference>
<evidence type="ECO:0000256" key="10">
    <source>
        <dbReference type="ARBA" id="ARBA00025174"/>
    </source>
</evidence>
<sequence>MDMSSFVRETPNHFSLPRRIARLGDLAYNLWWAWNPEALRLFARIDRTLWEQVYHNPVAFLRRVERRHLNAATNDRYFLESYDAVIYAFDQYMNEENTWFKRNYPQLTNQQIAYFSFEFGLHESLPVYAGGLGVLAGDHLKEASDLGLPLAGVGFYYTQGYFSQRITEDGWQETRNLYLNYEELPVVPLVHPEGGPLMVSVTLAGRKVFARILQIQVGRVPLFLLDTDVESNTLADRSLTARLYTSDQEVRISQEILLGIGGLRALRLLGYSPTVWHMNEGHSAFLTIQRLREYVAQGFSLEEAKERIRKTNIFTTHTPVPAGNDEFPLWMMDKYFSHVYNELKMDRDLFIDLGRNMQEWGETFSMPVLALRLSEKCNAVSELHGRVSRRMWHKLWADKKENDIPIFHITNGVHVGTWMARRWRLLFERYLGMDWMDNLDDPEMWMMIDSIPDAEIWAVRRHLKNKLVHYAIERARRHWVTGEAHPVQVVAGGVLLEPYSLTIGFARRFATYKRANLIMRDVDRLIRIITNADMPVQIIFAGKAHPADEPGKLLIQQVYRAVKDSRAGGRLVFLEDYDMNLARLLVQGVDVWMNTPRRPNEASGTSGMKAAMNGVLNFSVLDGWWREGFNGKNGWAIGEEKDYTDPNEQDERDAQSLYATLENEIIPLYYGSRAGDDIPHAWIERIKESMRTLIPQFSTRRMLKEYLQQAYLPAMEAAVQMEALPGEGKRSN</sequence>
<name>E8N0Z3_ANATU</name>
<dbReference type="PANTHER" id="PTHR42655:SF1">
    <property type="entry name" value="GLYCOGEN PHOSPHORYLASE"/>
    <property type="match status" value="1"/>
</dbReference>
<keyword evidence="8 11" id="KW-0663">Pyridoxal phosphate</keyword>